<evidence type="ECO:0000256" key="1">
    <source>
        <dbReference type="SAM" id="SignalP"/>
    </source>
</evidence>
<proteinExistence type="predicted"/>
<evidence type="ECO:0000313" key="3">
    <source>
        <dbReference type="Proteomes" id="UP000054632"/>
    </source>
</evidence>
<dbReference type="EMBL" id="JYDR01000041">
    <property type="protein sequence ID" value="KRY72666.1"/>
    <property type="molecule type" value="Genomic_DNA"/>
</dbReference>
<dbReference type="Proteomes" id="UP000054632">
    <property type="component" value="Unassembled WGS sequence"/>
</dbReference>
<evidence type="ECO:0000313" key="2">
    <source>
        <dbReference type="EMBL" id="KRY72666.1"/>
    </source>
</evidence>
<dbReference type="AlphaFoldDB" id="A0A0V1EG99"/>
<reference evidence="2 3" key="1">
    <citation type="submission" date="2015-01" db="EMBL/GenBank/DDBJ databases">
        <title>Evolution of Trichinella species and genotypes.</title>
        <authorList>
            <person name="Korhonen P.K."/>
            <person name="Edoardo P."/>
            <person name="Giuseppe L.R."/>
            <person name="Gasser R.B."/>
        </authorList>
    </citation>
    <scope>NUCLEOTIDE SEQUENCE [LARGE SCALE GENOMIC DNA]</scope>
    <source>
        <strain evidence="2">ISS13</strain>
    </source>
</reference>
<feature type="signal peptide" evidence="1">
    <location>
        <begin position="1"/>
        <end position="20"/>
    </location>
</feature>
<organism evidence="2 3">
    <name type="scientific">Trichinella pseudospiralis</name>
    <name type="common">Parasitic roundworm</name>
    <dbReference type="NCBI Taxonomy" id="6337"/>
    <lineage>
        <taxon>Eukaryota</taxon>
        <taxon>Metazoa</taxon>
        <taxon>Ecdysozoa</taxon>
        <taxon>Nematoda</taxon>
        <taxon>Enoplea</taxon>
        <taxon>Dorylaimia</taxon>
        <taxon>Trichinellida</taxon>
        <taxon>Trichinellidae</taxon>
        <taxon>Trichinella</taxon>
    </lineage>
</organism>
<sequence>MFMILTVAVVSELRLVKIVALDTQTEEQRRNTGIRVRNVDIFGSDGCDQWKAAQWICLQHAI</sequence>
<comment type="caution">
    <text evidence="2">The sequence shown here is derived from an EMBL/GenBank/DDBJ whole genome shotgun (WGS) entry which is preliminary data.</text>
</comment>
<keyword evidence="1" id="KW-0732">Signal</keyword>
<accession>A0A0V1EG99</accession>
<gene>
    <name evidence="2" type="ORF">T4A_6107</name>
</gene>
<feature type="chain" id="PRO_5006877310" evidence="1">
    <location>
        <begin position="21"/>
        <end position="62"/>
    </location>
</feature>
<protein>
    <submittedName>
        <fullName evidence="2">Uncharacterized protein</fullName>
    </submittedName>
</protein>
<name>A0A0V1EG99_TRIPS</name>